<feature type="transmembrane region" description="Helical" evidence="6">
    <location>
        <begin position="305"/>
        <end position="326"/>
    </location>
</feature>
<evidence type="ECO:0000256" key="6">
    <source>
        <dbReference type="SAM" id="Phobius"/>
    </source>
</evidence>
<evidence type="ECO:0000256" key="4">
    <source>
        <dbReference type="ARBA" id="ARBA00022989"/>
    </source>
</evidence>
<dbReference type="InterPro" id="IPR036259">
    <property type="entry name" value="MFS_trans_sf"/>
</dbReference>
<dbReference type="SUPFAM" id="SSF103473">
    <property type="entry name" value="MFS general substrate transporter"/>
    <property type="match status" value="1"/>
</dbReference>
<feature type="transmembrane region" description="Helical" evidence="6">
    <location>
        <begin position="245"/>
        <end position="274"/>
    </location>
</feature>
<name>A0A852T9T2_9BACI</name>
<dbReference type="PROSITE" id="PS50850">
    <property type="entry name" value="MFS"/>
    <property type="match status" value="1"/>
</dbReference>
<dbReference type="EMBL" id="JACCBX010000002">
    <property type="protein sequence ID" value="NYE04144.1"/>
    <property type="molecule type" value="Genomic_DNA"/>
</dbReference>
<keyword evidence="5 6" id="KW-0472">Membrane</keyword>
<evidence type="ECO:0000259" key="7">
    <source>
        <dbReference type="PROSITE" id="PS50850"/>
    </source>
</evidence>
<feature type="transmembrane region" description="Helical" evidence="6">
    <location>
        <begin position="93"/>
        <end position="116"/>
    </location>
</feature>
<dbReference type="GO" id="GO:0005886">
    <property type="term" value="C:plasma membrane"/>
    <property type="evidence" value="ECO:0007669"/>
    <property type="project" value="UniProtKB-SubCell"/>
</dbReference>
<gene>
    <name evidence="8" type="ORF">F4694_000888</name>
</gene>
<dbReference type="Pfam" id="PF07690">
    <property type="entry name" value="MFS_1"/>
    <property type="match status" value="1"/>
</dbReference>
<evidence type="ECO:0000313" key="9">
    <source>
        <dbReference type="Proteomes" id="UP000548423"/>
    </source>
</evidence>
<dbReference type="GO" id="GO:0022857">
    <property type="term" value="F:transmembrane transporter activity"/>
    <property type="evidence" value="ECO:0007669"/>
    <property type="project" value="InterPro"/>
</dbReference>
<feature type="transmembrane region" description="Helical" evidence="6">
    <location>
        <begin position="281"/>
        <end position="299"/>
    </location>
</feature>
<dbReference type="Proteomes" id="UP000548423">
    <property type="component" value="Unassembled WGS sequence"/>
</dbReference>
<dbReference type="InterPro" id="IPR011701">
    <property type="entry name" value="MFS"/>
</dbReference>
<dbReference type="Gene3D" id="1.20.1250.20">
    <property type="entry name" value="MFS general substrate transporter like domains"/>
    <property type="match status" value="1"/>
</dbReference>
<dbReference type="InterPro" id="IPR020846">
    <property type="entry name" value="MFS_dom"/>
</dbReference>
<proteinExistence type="predicted"/>
<evidence type="ECO:0000313" key="8">
    <source>
        <dbReference type="EMBL" id="NYE04144.1"/>
    </source>
</evidence>
<dbReference type="PROSITE" id="PS00216">
    <property type="entry name" value="SUGAR_TRANSPORT_1"/>
    <property type="match status" value="1"/>
</dbReference>
<comment type="caution">
    <text evidence="8">The sequence shown here is derived from an EMBL/GenBank/DDBJ whole genome shotgun (WGS) entry which is preliminary data.</text>
</comment>
<protein>
    <submittedName>
        <fullName evidence="8">MFS family permease</fullName>
    </submittedName>
</protein>
<accession>A0A852T9T2</accession>
<feature type="transmembrane region" description="Helical" evidence="6">
    <location>
        <begin position="35"/>
        <end position="56"/>
    </location>
</feature>
<evidence type="ECO:0000256" key="5">
    <source>
        <dbReference type="ARBA" id="ARBA00023136"/>
    </source>
</evidence>
<feature type="transmembrane region" description="Helical" evidence="6">
    <location>
        <begin position="9"/>
        <end position="29"/>
    </location>
</feature>
<dbReference type="InterPro" id="IPR053160">
    <property type="entry name" value="MFS_DHA3_Transporter"/>
</dbReference>
<feature type="transmembrane region" description="Helical" evidence="6">
    <location>
        <begin position="338"/>
        <end position="360"/>
    </location>
</feature>
<organism evidence="8 9">
    <name type="scientific">Neobacillus niacini</name>
    <dbReference type="NCBI Taxonomy" id="86668"/>
    <lineage>
        <taxon>Bacteria</taxon>
        <taxon>Bacillati</taxon>
        <taxon>Bacillota</taxon>
        <taxon>Bacilli</taxon>
        <taxon>Bacillales</taxon>
        <taxon>Bacillaceae</taxon>
        <taxon>Neobacillus</taxon>
    </lineage>
</organism>
<evidence type="ECO:0000256" key="3">
    <source>
        <dbReference type="ARBA" id="ARBA00022692"/>
    </source>
</evidence>
<feature type="transmembrane region" description="Helical" evidence="6">
    <location>
        <begin position="163"/>
        <end position="180"/>
    </location>
</feature>
<feature type="transmembrane region" description="Helical" evidence="6">
    <location>
        <begin position="68"/>
        <end position="87"/>
    </location>
</feature>
<sequence length="394" mass="43866">MMVNNVNKLYLIIFFHNLIPAYVIERLFWEQRGMTVLMVVLCEIIYAVSIVIFEIPTGVFADKFGRKTLLVIGAVLSVFEFIILLFAYEFWTFALVVFLAGISSACTSGAWNALLYDSLLTDKKQESFEKIVGRMNSLDFIAALLAALSGSVLAKYVGFEFNYIVSAASMFLGMVLTLLLKEPARNRQQQKNKKSQSAFMVYVRKSITFYKTNPKVVTIITNAMGIAACITYLDEFWQLYLDEIGFSVLFFGLFSACISLARIPGNLLAAYLLIYFKAQSIILFILGITTFCFFMTAIFPGVIGLFMIILIFLASGVIDPVVTGFLHHHGSSEIRATIESVQSLIESIITFTVGIGFGIISSSLSIVSGFIFLGAFSCVFFLYFLKSVQGNVKN</sequence>
<dbReference type="InterPro" id="IPR005829">
    <property type="entry name" value="Sugar_transporter_CS"/>
</dbReference>
<dbReference type="AlphaFoldDB" id="A0A852T9T2"/>
<keyword evidence="3 6" id="KW-0812">Transmembrane</keyword>
<feature type="transmembrane region" description="Helical" evidence="6">
    <location>
        <begin position="216"/>
        <end position="233"/>
    </location>
</feature>
<evidence type="ECO:0000256" key="2">
    <source>
        <dbReference type="ARBA" id="ARBA00022448"/>
    </source>
</evidence>
<feature type="transmembrane region" description="Helical" evidence="6">
    <location>
        <begin position="137"/>
        <end position="157"/>
    </location>
</feature>
<keyword evidence="2" id="KW-0813">Transport</keyword>
<evidence type="ECO:0000256" key="1">
    <source>
        <dbReference type="ARBA" id="ARBA00004651"/>
    </source>
</evidence>
<reference evidence="9" key="2">
    <citation type="submission" date="2020-08" db="EMBL/GenBank/DDBJ databases">
        <title>The Agave Microbiome: Exploring the role of microbial communities in plant adaptations to desert environments.</title>
        <authorList>
            <person name="Partida-Martinez L.P."/>
        </authorList>
    </citation>
    <scope>NUCLEOTIDE SEQUENCE [LARGE SCALE GENOMIC DNA]</scope>
    <source>
        <strain evidence="9">AT2.8</strain>
    </source>
</reference>
<reference evidence="9" key="1">
    <citation type="submission" date="2020-07" db="EMBL/GenBank/DDBJ databases">
        <authorList>
            <person name="Partida-Martinez L."/>
            <person name="Huntemann M."/>
            <person name="Clum A."/>
            <person name="Wang J."/>
            <person name="Palaniappan K."/>
            <person name="Ritter S."/>
            <person name="Chen I.-M."/>
            <person name="Stamatis D."/>
            <person name="Reddy T."/>
            <person name="O'Malley R."/>
            <person name="Daum C."/>
            <person name="Shapiro N."/>
            <person name="Ivanova N."/>
            <person name="Kyrpides N."/>
            <person name="Woyke T."/>
        </authorList>
    </citation>
    <scope>NUCLEOTIDE SEQUENCE [LARGE SCALE GENOMIC DNA]</scope>
    <source>
        <strain evidence="9">AT2.8</strain>
    </source>
</reference>
<feature type="domain" description="Major facilitator superfamily (MFS) profile" evidence="7">
    <location>
        <begin position="1"/>
        <end position="392"/>
    </location>
</feature>
<comment type="subcellular location">
    <subcellularLocation>
        <location evidence="1">Cell membrane</location>
        <topology evidence="1">Multi-pass membrane protein</topology>
    </subcellularLocation>
</comment>
<feature type="transmembrane region" description="Helical" evidence="6">
    <location>
        <begin position="366"/>
        <end position="385"/>
    </location>
</feature>
<dbReference type="PANTHER" id="PTHR23530:SF1">
    <property type="entry name" value="PERMEASE, MAJOR FACILITATOR SUPERFAMILY-RELATED"/>
    <property type="match status" value="1"/>
</dbReference>
<dbReference type="PANTHER" id="PTHR23530">
    <property type="entry name" value="TRANSPORT PROTEIN-RELATED"/>
    <property type="match status" value="1"/>
</dbReference>
<keyword evidence="4 6" id="KW-1133">Transmembrane helix</keyword>